<dbReference type="NCBIfam" id="TIGR02515">
    <property type="entry name" value="IV_pilus_PilQ"/>
    <property type="match status" value="1"/>
</dbReference>
<organism evidence="10 11">
    <name type="scientific">Tibeticola sediminis</name>
    <dbReference type="NCBI Taxonomy" id="1917811"/>
    <lineage>
        <taxon>Bacteria</taxon>
        <taxon>Pseudomonadati</taxon>
        <taxon>Pseudomonadota</taxon>
        <taxon>Betaproteobacteria</taxon>
        <taxon>Burkholderiales</taxon>
        <taxon>Comamonadaceae</taxon>
        <taxon>Tibeticola</taxon>
    </lineage>
</organism>
<dbReference type="InterPro" id="IPR038591">
    <property type="entry name" value="NolW-like_sf"/>
</dbReference>
<dbReference type="PANTHER" id="PTHR30604:SF1">
    <property type="entry name" value="DNA UTILIZATION PROTEIN HOFQ"/>
    <property type="match status" value="1"/>
</dbReference>
<comment type="subcellular location">
    <subcellularLocation>
        <location evidence="8">Cell outer membrane</location>
    </subcellularLocation>
    <subcellularLocation>
        <location evidence="1">Membrane</location>
    </subcellularLocation>
</comment>
<keyword evidence="2 8" id="KW-0813">Transport</keyword>
<evidence type="ECO:0000256" key="7">
    <source>
        <dbReference type="RuleBase" id="RU004003"/>
    </source>
</evidence>
<dbReference type="Pfam" id="PF03958">
    <property type="entry name" value="Secretin_N"/>
    <property type="match status" value="1"/>
</dbReference>
<evidence type="ECO:0000256" key="4">
    <source>
        <dbReference type="ARBA" id="ARBA00022927"/>
    </source>
</evidence>
<dbReference type="PANTHER" id="PTHR30604">
    <property type="entry name" value="PROTEIN TRANSPORT PROTEIN HOFQ"/>
    <property type="match status" value="1"/>
</dbReference>
<dbReference type="InterPro" id="IPR021731">
    <property type="entry name" value="AMIN_dom"/>
</dbReference>
<dbReference type="Gene3D" id="2.60.40.3470">
    <property type="match status" value="1"/>
</dbReference>
<proteinExistence type="inferred from homology"/>
<evidence type="ECO:0000256" key="5">
    <source>
        <dbReference type="ARBA" id="ARBA00023136"/>
    </source>
</evidence>
<reference evidence="10 11" key="1">
    <citation type="submission" date="2018-11" db="EMBL/GenBank/DDBJ databases">
        <title>Genomic Encyclopedia of Type Strains, Phase IV (KMG-IV): sequencing the most valuable type-strain genomes for metagenomic binning, comparative biology and taxonomic classification.</title>
        <authorList>
            <person name="Goeker M."/>
        </authorList>
    </citation>
    <scope>NUCLEOTIDE SEQUENCE [LARGE SCALE GENOMIC DNA]</scope>
    <source>
        <strain evidence="10 11">DSM 101684</strain>
    </source>
</reference>
<dbReference type="Gene3D" id="3.30.1370.120">
    <property type="match status" value="1"/>
</dbReference>
<dbReference type="Pfam" id="PF07660">
    <property type="entry name" value="STN"/>
    <property type="match status" value="1"/>
</dbReference>
<evidence type="ECO:0000313" key="10">
    <source>
        <dbReference type="EMBL" id="RPE67547.1"/>
    </source>
</evidence>
<evidence type="ECO:0000256" key="8">
    <source>
        <dbReference type="RuleBase" id="RU004004"/>
    </source>
</evidence>
<evidence type="ECO:0000256" key="6">
    <source>
        <dbReference type="ARBA" id="ARBA00023237"/>
    </source>
</evidence>
<feature type="domain" description="Secretin/TonB short N-terminal" evidence="9">
    <location>
        <begin position="354"/>
        <end position="402"/>
    </location>
</feature>
<protein>
    <submittedName>
        <fullName evidence="10">Type IV pilus assembly protein PilQ</fullName>
    </submittedName>
</protein>
<evidence type="ECO:0000259" key="9">
    <source>
        <dbReference type="SMART" id="SM00965"/>
    </source>
</evidence>
<evidence type="ECO:0000256" key="3">
    <source>
        <dbReference type="ARBA" id="ARBA00022729"/>
    </source>
</evidence>
<dbReference type="InterPro" id="IPR051808">
    <property type="entry name" value="Type_IV_pilus_biogenesis"/>
</dbReference>
<dbReference type="Pfam" id="PF00263">
    <property type="entry name" value="Secretin"/>
    <property type="match status" value="1"/>
</dbReference>
<dbReference type="Gene3D" id="2.60.40.3500">
    <property type="match status" value="1"/>
</dbReference>
<dbReference type="InterPro" id="IPR005644">
    <property type="entry name" value="NolW-like"/>
</dbReference>
<keyword evidence="5" id="KW-0472">Membrane</keyword>
<dbReference type="InterPro" id="IPR013355">
    <property type="entry name" value="Pilus_4_PilQ"/>
</dbReference>
<comment type="similarity">
    <text evidence="7">Belongs to the bacterial secretin family.</text>
</comment>
<keyword evidence="3" id="KW-0732">Signal</keyword>
<dbReference type="InterPro" id="IPR004846">
    <property type="entry name" value="T2SS/T3SS_dom"/>
</dbReference>
<sequence length="767" mass="81804">MNRISASYLKATLNKSFARRASQPRAVCVVANPRHSCGYGCGLRLASHPAAGRAPSRELIQRCLNALRSAGVWAALALLGTLAQAQNAIKALDASIQGGSEVIRVELAESLAAPPSSFSIQQPARIALDFPGVSNALGRSVVEVNQGNLKSVAVVQAGERTRMVLNLKQATAYRTDVQGKVVLVTLDPAVAVTPAVQTTQVFAESRNVEVLPIRDLDFRRGTDGSGRVVVELPNPQVGVDIKQQGSTLVVEFMKSSLPQGLRRRLDVTDFGTPIQTVTSFESGDRVRMVIEPKGAWEHSAYQTDAQFVVEVRPQKFDPNKLTQGQGFNGEKLSLNFQNIEVRSLLQVIADFTNFNIVTSDTVTGSVTLRLKDVPWDQALDIILRAKGLGMRKAGNVLWIAPKDELAAKEKAELEAAAAIQGLEPLQTQSFQLNYTKAEEIAAKLTANSGSSSSGSARILSPRGSVIAEPRTNQIFVSDIPSKLAQVQEMINKLDVAVRQVLIEARIVEASDTFGRSLGVKLGGSDLRGVRGGDPGYSVGNNNRIALGGTYGAIYGTTGQTGTALDAANTTFVNLPAIGQNGYNPSTFAISLFSAAANRFLNLEISALEADGKGKVVSSPRVVTADQTKALIEQGTELPYQVATSSGATAIAFRKANLKLEVTPQITPEGNIILDLDVNKDSVGQATASGFAINTKHIKTQVLVENGGTVVIGGIFELNETESETKVPLLGDIPAVGNLFKSRSRSANKQEMLVFITPKMISDRAAVR</sequence>
<dbReference type="Pfam" id="PF11741">
    <property type="entry name" value="AMIN"/>
    <property type="match status" value="2"/>
</dbReference>
<dbReference type="EMBL" id="RKQL01000003">
    <property type="protein sequence ID" value="RPE67547.1"/>
    <property type="molecule type" value="Genomic_DNA"/>
</dbReference>
<dbReference type="OrthoDB" id="9779724at2"/>
<evidence type="ECO:0000313" key="11">
    <source>
        <dbReference type="Proteomes" id="UP000272193"/>
    </source>
</evidence>
<keyword evidence="4" id="KW-0653">Protein transport</keyword>
<dbReference type="Proteomes" id="UP000272193">
    <property type="component" value="Unassembled WGS sequence"/>
</dbReference>
<dbReference type="InterPro" id="IPR011662">
    <property type="entry name" value="Secretin/TonB_short_N"/>
</dbReference>
<name>A0A3N4URG9_9BURK</name>
<evidence type="ECO:0000256" key="2">
    <source>
        <dbReference type="ARBA" id="ARBA00022448"/>
    </source>
</evidence>
<keyword evidence="11" id="KW-1185">Reference proteome</keyword>
<dbReference type="GO" id="GO:0009306">
    <property type="term" value="P:protein secretion"/>
    <property type="evidence" value="ECO:0007669"/>
    <property type="project" value="InterPro"/>
</dbReference>
<comment type="caution">
    <text evidence="10">The sequence shown here is derived from an EMBL/GenBank/DDBJ whole genome shotgun (WGS) entry which is preliminary data.</text>
</comment>
<dbReference type="Gene3D" id="3.30.1370.130">
    <property type="match status" value="1"/>
</dbReference>
<dbReference type="GO" id="GO:0009279">
    <property type="term" value="C:cell outer membrane"/>
    <property type="evidence" value="ECO:0007669"/>
    <property type="project" value="UniProtKB-SubCell"/>
</dbReference>
<keyword evidence="6" id="KW-0998">Cell outer membrane</keyword>
<dbReference type="SMART" id="SM00965">
    <property type="entry name" value="STN"/>
    <property type="match status" value="1"/>
</dbReference>
<gene>
    <name evidence="10" type="ORF">EDC62_1426</name>
</gene>
<accession>A0A3N4URG9</accession>
<evidence type="ECO:0000256" key="1">
    <source>
        <dbReference type="ARBA" id="ARBA00004370"/>
    </source>
</evidence>
<dbReference type="PRINTS" id="PR00811">
    <property type="entry name" value="BCTERIALGSPD"/>
</dbReference>
<dbReference type="AlphaFoldDB" id="A0A3N4URG9"/>
<dbReference type="InterPro" id="IPR001775">
    <property type="entry name" value="GspD/PilQ"/>
</dbReference>